<accession>A0A1S3HM37</accession>
<dbReference type="KEGG" id="lak:106156446"/>
<keyword evidence="2" id="KW-1185">Reference proteome</keyword>
<sequence length="232" mass="25774">MLYSDQNFTPPPERYFGLSLRALLYLGDQDQEQSDDVMTRPVNQQIVCPPGFVPGLQDCRPLMYNVTVIRSIVSLHFEPCGWVPTPRDSCRDIRGDARLVAVLRAVQARINKCGQKHGADNTSITFVVDTMVTLRVSLAHYEEGRNVFDQAQAWMENALQNAQLEISGRPVGIRTGSFSTCTKNPTNHSSVTPFHGASTLSTPRQSRGNVPVGNIRVWLLMALVAAVWDIYG</sequence>
<evidence type="ECO:0000256" key="1">
    <source>
        <dbReference type="SAM" id="MobiDB-lite"/>
    </source>
</evidence>
<proteinExistence type="predicted"/>
<evidence type="ECO:0000313" key="3">
    <source>
        <dbReference type="RefSeq" id="XP_013387158.1"/>
    </source>
</evidence>
<feature type="region of interest" description="Disordered" evidence="1">
    <location>
        <begin position="185"/>
        <end position="206"/>
    </location>
</feature>
<dbReference type="RefSeq" id="XP_013387158.1">
    <property type="nucleotide sequence ID" value="XM_013531704.1"/>
</dbReference>
<dbReference type="GeneID" id="106156446"/>
<organism evidence="2 3">
    <name type="scientific">Lingula anatina</name>
    <name type="common">Brachiopod</name>
    <name type="synonym">Lingula unguis</name>
    <dbReference type="NCBI Taxonomy" id="7574"/>
    <lineage>
        <taxon>Eukaryota</taxon>
        <taxon>Metazoa</taxon>
        <taxon>Spiralia</taxon>
        <taxon>Lophotrochozoa</taxon>
        <taxon>Brachiopoda</taxon>
        <taxon>Linguliformea</taxon>
        <taxon>Lingulata</taxon>
        <taxon>Lingulida</taxon>
        <taxon>Linguloidea</taxon>
        <taxon>Lingulidae</taxon>
        <taxon>Lingula</taxon>
    </lineage>
</organism>
<gene>
    <name evidence="3" type="primary">LOC106156446</name>
</gene>
<evidence type="ECO:0000313" key="2">
    <source>
        <dbReference type="Proteomes" id="UP000085678"/>
    </source>
</evidence>
<protein>
    <submittedName>
        <fullName evidence="3">Uncharacterized protein LOC106156446</fullName>
    </submittedName>
</protein>
<name>A0A1S3HM37_LINAN</name>
<dbReference type="AlphaFoldDB" id="A0A1S3HM37"/>
<reference evidence="3" key="1">
    <citation type="submission" date="2025-08" db="UniProtKB">
        <authorList>
            <consortium name="RefSeq"/>
        </authorList>
    </citation>
    <scope>IDENTIFICATION</scope>
    <source>
        <tissue evidence="3">Gonads</tissue>
    </source>
</reference>
<dbReference type="Proteomes" id="UP000085678">
    <property type="component" value="Unplaced"/>
</dbReference>
<dbReference type="InParanoid" id="A0A1S3HM37"/>